<gene>
    <name evidence="1" type="ORF">HAX54_010855</name>
</gene>
<name>A0ABS8TIC6_DATST</name>
<comment type="caution">
    <text evidence="1">The sequence shown here is derived from an EMBL/GenBank/DDBJ whole genome shotgun (WGS) entry which is preliminary data.</text>
</comment>
<dbReference type="EMBL" id="JACEIK010001601">
    <property type="protein sequence ID" value="MCD7470751.1"/>
    <property type="molecule type" value="Genomic_DNA"/>
</dbReference>
<proteinExistence type="predicted"/>
<organism evidence="1 2">
    <name type="scientific">Datura stramonium</name>
    <name type="common">Jimsonweed</name>
    <name type="synonym">Common thornapple</name>
    <dbReference type="NCBI Taxonomy" id="4076"/>
    <lineage>
        <taxon>Eukaryota</taxon>
        <taxon>Viridiplantae</taxon>
        <taxon>Streptophyta</taxon>
        <taxon>Embryophyta</taxon>
        <taxon>Tracheophyta</taxon>
        <taxon>Spermatophyta</taxon>
        <taxon>Magnoliopsida</taxon>
        <taxon>eudicotyledons</taxon>
        <taxon>Gunneridae</taxon>
        <taxon>Pentapetalae</taxon>
        <taxon>asterids</taxon>
        <taxon>lamiids</taxon>
        <taxon>Solanales</taxon>
        <taxon>Solanaceae</taxon>
        <taxon>Solanoideae</taxon>
        <taxon>Datureae</taxon>
        <taxon>Datura</taxon>
    </lineage>
</organism>
<evidence type="ECO:0000313" key="1">
    <source>
        <dbReference type="EMBL" id="MCD7470751.1"/>
    </source>
</evidence>
<dbReference type="Proteomes" id="UP000823775">
    <property type="component" value="Unassembled WGS sequence"/>
</dbReference>
<reference evidence="1 2" key="1">
    <citation type="journal article" date="2021" name="BMC Genomics">
        <title>Datura genome reveals duplications of psychoactive alkaloid biosynthetic genes and high mutation rate following tissue culture.</title>
        <authorList>
            <person name="Rajewski A."/>
            <person name="Carter-House D."/>
            <person name="Stajich J."/>
            <person name="Litt A."/>
        </authorList>
    </citation>
    <scope>NUCLEOTIDE SEQUENCE [LARGE SCALE GENOMIC DNA]</scope>
    <source>
        <strain evidence="1">AR-01</strain>
    </source>
</reference>
<accession>A0ABS8TIC6</accession>
<protein>
    <submittedName>
        <fullName evidence="1">Uncharacterized protein</fullName>
    </submittedName>
</protein>
<keyword evidence="2" id="KW-1185">Reference proteome</keyword>
<sequence>MDSMISILVYYDEPSTVVTVLLQEYSPCYSGIPRTAAVPQVTVVTFLLRRTRYSARNIATPDSVVTIVVHYGGPLAMVMVSLQWYFPRCIHPPETSSSYSLHIDHSLISCFKSTHPTPYHQQPRINRVFQAYFSLIMMDESLHRMARRLFSNKATMQAARCNRLSSA</sequence>
<evidence type="ECO:0000313" key="2">
    <source>
        <dbReference type="Proteomes" id="UP000823775"/>
    </source>
</evidence>